<gene>
    <name evidence="9" type="ORF">HYH02_009853</name>
</gene>
<keyword evidence="2 7" id="KW-0812">Transmembrane</keyword>
<keyword evidence="4 7" id="KW-1133">Transmembrane helix</keyword>
<dbReference type="Pfam" id="PF00520">
    <property type="entry name" value="Ion_trans"/>
    <property type="match status" value="1"/>
</dbReference>
<dbReference type="InterPro" id="IPR005821">
    <property type="entry name" value="Ion_trans_dom"/>
</dbReference>
<feature type="transmembrane region" description="Helical" evidence="7">
    <location>
        <begin position="1017"/>
        <end position="1036"/>
    </location>
</feature>
<accession>A0A835W673</accession>
<feature type="transmembrane region" description="Helical" evidence="7">
    <location>
        <begin position="1144"/>
        <end position="1167"/>
    </location>
</feature>
<evidence type="ECO:0000256" key="1">
    <source>
        <dbReference type="ARBA" id="ARBA00004141"/>
    </source>
</evidence>
<protein>
    <recommendedName>
        <fullName evidence="8">Ion transport domain-containing protein</fullName>
    </recommendedName>
</protein>
<comment type="subcellular location">
    <subcellularLocation>
        <location evidence="1">Membrane</location>
        <topology evidence="1">Multi-pass membrane protein</topology>
    </subcellularLocation>
</comment>
<feature type="compositionally biased region" description="Acidic residues" evidence="6">
    <location>
        <begin position="545"/>
        <end position="559"/>
    </location>
</feature>
<dbReference type="PANTHER" id="PTHR10582">
    <property type="entry name" value="TRANSIENT RECEPTOR POTENTIAL ION CHANNEL PROTEIN"/>
    <property type="match status" value="1"/>
</dbReference>
<dbReference type="GO" id="GO:0005886">
    <property type="term" value="C:plasma membrane"/>
    <property type="evidence" value="ECO:0007669"/>
    <property type="project" value="TreeGrafter"/>
</dbReference>
<feature type="compositionally biased region" description="Basic and acidic residues" evidence="6">
    <location>
        <begin position="1"/>
        <end position="11"/>
    </location>
</feature>
<feature type="region of interest" description="Disordered" evidence="6">
    <location>
        <begin position="1"/>
        <end position="40"/>
    </location>
</feature>
<feature type="transmembrane region" description="Helical" evidence="7">
    <location>
        <begin position="1043"/>
        <end position="1064"/>
    </location>
</feature>
<organism evidence="9 10">
    <name type="scientific">Chlamydomonas schloesseri</name>
    <dbReference type="NCBI Taxonomy" id="2026947"/>
    <lineage>
        <taxon>Eukaryota</taxon>
        <taxon>Viridiplantae</taxon>
        <taxon>Chlorophyta</taxon>
        <taxon>core chlorophytes</taxon>
        <taxon>Chlorophyceae</taxon>
        <taxon>CS clade</taxon>
        <taxon>Chlamydomonadales</taxon>
        <taxon>Chlamydomonadaceae</taxon>
        <taxon>Chlamydomonas</taxon>
    </lineage>
</organism>
<keyword evidence="10" id="KW-1185">Reference proteome</keyword>
<dbReference type="InterPro" id="IPR024862">
    <property type="entry name" value="TRPV"/>
</dbReference>
<evidence type="ECO:0000313" key="10">
    <source>
        <dbReference type="Proteomes" id="UP000613740"/>
    </source>
</evidence>
<proteinExistence type="predicted"/>
<dbReference type="EMBL" id="JAEHOD010000034">
    <property type="protein sequence ID" value="KAG2442062.1"/>
    <property type="molecule type" value="Genomic_DNA"/>
</dbReference>
<keyword evidence="3" id="KW-0677">Repeat</keyword>
<feature type="transmembrane region" description="Helical" evidence="7">
    <location>
        <begin position="923"/>
        <end position="943"/>
    </location>
</feature>
<evidence type="ECO:0000256" key="4">
    <source>
        <dbReference type="ARBA" id="ARBA00022989"/>
    </source>
</evidence>
<evidence type="ECO:0000256" key="3">
    <source>
        <dbReference type="ARBA" id="ARBA00022737"/>
    </source>
</evidence>
<feature type="domain" description="Ion transport" evidence="8">
    <location>
        <begin position="989"/>
        <end position="1177"/>
    </location>
</feature>
<keyword evidence="5 7" id="KW-0472">Membrane</keyword>
<dbReference type="OrthoDB" id="533508at2759"/>
<sequence>MVEPALDDRVTFRGPPKRHSHSSGGGSQKPPGAPRPRPVSCRSARSQTFIAAQPVQIVQIPYKCTLDDLNSYSYFWLHCEEAEPPWAPDWPALAALRAHVRRAVLVANLEVCFVRCWHLYEPPPEEAKPSLANCTLDVGAPVLPMTALAPPPVPSAGSSPPRTSAARGGGRGVASSSQAPAGAGGAVEGSALLGERRRANAAALSPWPELLTGGSKAGGGVYRKRQLLKKFSYEVVHASQLLQEPELADELAACPEGLLWELAFTFAAFQPALLDEGLVKGSLSPLDPDSRTPGMDDVLRLVEDNRDDHVETESPLILAELAAELAAAAREHRPELPVTSWLLQAACMCGHVELVEKLLEPDDLDDGQVGGLSDTDAMTALASGWMGYSAFHPLQPRRPPQAADWLDLKSSLARAVLTAHRVVLLVSATSHDETWSLKGAKLDMVWGLIRKTHRRVVVCKPFILALMHIILEAQEQIVHAKSQELERRGRERQERRQAKINAKLAKQRAREDGTQHLPRAEYTDEDGGVGLHHVHHDHDHGHDGDGDDDLDDIDDDSGLDSDQSLPEGAALFSKLHQVAVTTYHLAVYSANQALVFDALCILKAVGAWTAITPQVLLDLAAHFPNMAEQFLRMMSLENVRLEDKGVPYELSRGFATAAACTVGDDEQLGATGAAMVHFAIRTTHAHSWIQLFMRPGGVRAGGAGGAGGDAPAPQVAAAAAAAAAAAGAAGGGEGSRRLLDVRMLQLLGWTLAGFACQGPGSLFLACLLAVVTWGVLPYLLAPLAAAVVVVAVRLWQPVQKLQAAAAGGGGGGGGARVQPVAAAMAVEAGLRGQSMSAATARQQQQHLAKSAAAAAASQQLSGGGAYSINCRRLMFPVKLKDWRTVTELLQVLLLAPGVHPSVFGTPVLRALILFKYNYCVKFLIMYQFLLHLVYMALFIAYAVSIQEMEPVEERAAGLLGSGGGGSGGGGHCHVPAPSAGQGGVMVALLVITVDHVIKEVIQVLKCGLRAVTNFWDLLDFASIGLVLSMVISHALCAPGFTPTILRCLAAVEVLVLFSRVLYFAMASDSLGSFVRMVMDTVTDLALFFVFLLFMFLGFVIALRVIQGPMVTTQDVFIRLFCVLYGDTDYLLALDSAPGGISQVAQVITSIFMVLITIVMLNLLISIIGDSYDRIRANESWESLHNKAQLVVEAESQVPGGMLDRIYDWCVTTSGAQLQSGEDAPAYIYTISPVYNWTPPANLPGSTFEVVEAAGEAAAGGGGGGDLLDDDDLEQHWQGRLNDVRRHVSAAGREQRAALQALRKRVEGLEGSVVERLNKMQETLLARLSSLNGPGSVHSRSVNMKGKWI</sequence>
<evidence type="ECO:0000256" key="7">
    <source>
        <dbReference type="SAM" id="Phobius"/>
    </source>
</evidence>
<feature type="region of interest" description="Disordered" evidence="6">
    <location>
        <begin position="149"/>
        <end position="186"/>
    </location>
</feature>
<evidence type="ECO:0000256" key="6">
    <source>
        <dbReference type="SAM" id="MobiDB-lite"/>
    </source>
</evidence>
<evidence type="ECO:0000259" key="8">
    <source>
        <dbReference type="Pfam" id="PF00520"/>
    </source>
</evidence>
<reference evidence="9" key="1">
    <citation type="journal article" date="2020" name="bioRxiv">
        <title>Comparative genomics of Chlamydomonas.</title>
        <authorList>
            <person name="Craig R.J."/>
            <person name="Hasan A.R."/>
            <person name="Ness R.W."/>
            <person name="Keightley P.D."/>
        </authorList>
    </citation>
    <scope>NUCLEOTIDE SEQUENCE</scope>
    <source>
        <strain evidence="9">CCAP 11/173</strain>
    </source>
</reference>
<feature type="compositionally biased region" description="Basic and acidic residues" evidence="6">
    <location>
        <begin position="485"/>
        <end position="497"/>
    </location>
</feature>
<comment type="caution">
    <text evidence="9">The sequence shown here is derived from an EMBL/GenBank/DDBJ whole genome shotgun (WGS) entry which is preliminary data.</text>
</comment>
<name>A0A835W673_9CHLO</name>
<feature type="transmembrane region" description="Helical" evidence="7">
    <location>
        <begin position="1084"/>
        <end position="1103"/>
    </location>
</feature>
<dbReference type="Proteomes" id="UP000613740">
    <property type="component" value="Unassembled WGS sequence"/>
</dbReference>
<dbReference type="GO" id="GO:0005216">
    <property type="term" value="F:monoatomic ion channel activity"/>
    <property type="evidence" value="ECO:0007669"/>
    <property type="project" value="InterPro"/>
</dbReference>
<feature type="transmembrane region" description="Helical" evidence="7">
    <location>
        <begin position="776"/>
        <end position="795"/>
    </location>
</feature>
<evidence type="ECO:0000256" key="5">
    <source>
        <dbReference type="ARBA" id="ARBA00023136"/>
    </source>
</evidence>
<feature type="compositionally biased region" description="Low complexity" evidence="6">
    <location>
        <begin position="155"/>
        <end position="166"/>
    </location>
</feature>
<feature type="region of interest" description="Disordered" evidence="6">
    <location>
        <begin position="485"/>
        <end position="562"/>
    </location>
</feature>
<feature type="compositionally biased region" description="Basic and acidic residues" evidence="6">
    <location>
        <begin position="508"/>
        <end position="522"/>
    </location>
</feature>
<dbReference type="GO" id="GO:0098703">
    <property type="term" value="P:calcium ion import across plasma membrane"/>
    <property type="evidence" value="ECO:0007669"/>
    <property type="project" value="TreeGrafter"/>
</dbReference>
<dbReference type="PANTHER" id="PTHR10582:SF2">
    <property type="entry name" value="INACTIVE"/>
    <property type="match status" value="1"/>
</dbReference>
<evidence type="ECO:0000256" key="2">
    <source>
        <dbReference type="ARBA" id="ARBA00022692"/>
    </source>
</evidence>
<evidence type="ECO:0000313" key="9">
    <source>
        <dbReference type="EMBL" id="KAG2442062.1"/>
    </source>
</evidence>